<dbReference type="EMBL" id="BMDW01000013">
    <property type="protein sequence ID" value="GGA51965.1"/>
    <property type="molecule type" value="Genomic_DNA"/>
</dbReference>
<dbReference type="InterPro" id="IPR047647">
    <property type="entry name" value="ISAs1_transpos"/>
</dbReference>
<evidence type="ECO:0008006" key="3">
    <source>
        <dbReference type="Google" id="ProtNLM"/>
    </source>
</evidence>
<protein>
    <recommendedName>
        <fullName evidence="3">ISAs1 family transposase</fullName>
    </recommendedName>
</protein>
<sequence>MPKKTFAAALAMGNHLVAQLKKNQRTLFEAASAIAASNDPQDTAFTRELVRNRQEDRTVDVFTVGDALARTDWHPLINTIIRVARRTLVFNTATGEWKPRSEVAWYVSSASGLAASDWQKVIRGHWGIENRNHYVRDVSCGEDKSRIRTNPGIMARARSCALNILRHNGVPNIAKALWDGALNLNSRPQL</sequence>
<proteinExistence type="predicted"/>
<reference evidence="2" key="1">
    <citation type="journal article" date="2019" name="Int. J. Syst. Evol. Microbiol.">
        <title>The Global Catalogue of Microorganisms (GCM) 10K type strain sequencing project: providing services to taxonomists for standard genome sequencing and annotation.</title>
        <authorList>
            <consortium name="The Broad Institute Genomics Platform"/>
            <consortium name="The Broad Institute Genome Sequencing Center for Infectious Disease"/>
            <person name="Wu L."/>
            <person name="Ma J."/>
        </authorList>
    </citation>
    <scope>NUCLEOTIDE SEQUENCE [LARGE SCALE GENOMIC DNA]</scope>
    <source>
        <strain evidence="2">CGMCC 1.10106</strain>
    </source>
</reference>
<dbReference type="NCBIfam" id="NF033564">
    <property type="entry name" value="transpos_ISAs1"/>
    <property type="match status" value="1"/>
</dbReference>
<dbReference type="PANTHER" id="PTHR30298">
    <property type="entry name" value="H REPEAT-ASSOCIATED PREDICTED TRANSPOSASE"/>
    <property type="match status" value="1"/>
</dbReference>
<organism evidence="1 2">
    <name type="scientific">Sphingomonas psychrolutea</name>
    <dbReference type="NCBI Taxonomy" id="1259676"/>
    <lineage>
        <taxon>Bacteria</taxon>
        <taxon>Pseudomonadati</taxon>
        <taxon>Pseudomonadota</taxon>
        <taxon>Alphaproteobacteria</taxon>
        <taxon>Sphingomonadales</taxon>
        <taxon>Sphingomonadaceae</taxon>
        <taxon>Sphingomonas</taxon>
    </lineage>
</organism>
<accession>A0ABQ1GYI7</accession>
<gene>
    <name evidence="1" type="ORF">GCM10011395_22900</name>
</gene>
<dbReference type="Proteomes" id="UP000618591">
    <property type="component" value="Unassembled WGS sequence"/>
</dbReference>
<name>A0ABQ1GYI7_9SPHN</name>
<evidence type="ECO:0000313" key="2">
    <source>
        <dbReference type="Proteomes" id="UP000618591"/>
    </source>
</evidence>
<evidence type="ECO:0000313" key="1">
    <source>
        <dbReference type="EMBL" id="GGA51965.1"/>
    </source>
</evidence>
<dbReference type="PANTHER" id="PTHR30298:SF0">
    <property type="entry name" value="PROTEIN YBFL-RELATED"/>
    <property type="match status" value="1"/>
</dbReference>
<dbReference type="InterPro" id="IPR051698">
    <property type="entry name" value="Transposase_11-like"/>
</dbReference>
<comment type="caution">
    <text evidence="1">The sequence shown here is derived from an EMBL/GenBank/DDBJ whole genome shotgun (WGS) entry which is preliminary data.</text>
</comment>
<keyword evidence="2" id="KW-1185">Reference proteome</keyword>